<accession>A0A382AYZ4</accession>
<proteinExistence type="predicted"/>
<protein>
    <submittedName>
        <fullName evidence="1">Uncharacterized protein</fullName>
    </submittedName>
</protein>
<sequence>MKPITFLGSINNKSDILIAESKKGFLTVRDDFSLRIDNKSYDIEKIKEEEKQFKFSVARRHDEEAFLMISNLSEKKIYKKDFLEIILTEYDAERIPRIVDKGKGYQKGEKLSFEGFEGVFTLSIDEVNEEGGIVSANIETNKSFFSPGYKEVAPSGG</sequence>
<dbReference type="AlphaFoldDB" id="A0A382AYZ4"/>
<reference evidence="1" key="1">
    <citation type="submission" date="2018-05" db="EMBL/GenBank/DDBJ databases">
        <authorList>
            <person name="Lanie J.A."/>
            <person name="Ng W.-L."/>
            <person name="Kazmierczak K.M."/>
            <person name="Andrzejewski T.M."/>
            <person name="Davidsen T.M."/>
            <person name="Wayne K.J."/>
            <person name="Tettelin H."/>
            <person name="Glass J.I."/>
            <person name="Rusch D."/>
            <person name="Podicherti R."/>
            <person name="Tsui H.-C.T."/>
            <person name="Winkler M.E."/>
        </authorList>
    </citation>
    <scope>NUCLEOTIDE SEQUENCE</scope>
</reference>
<organism evidence="1">
    <name type="scientific">marine metagenome</name>
    <dbReference type="NCBI Taxonomy" id="408172"/>
    <lineage>
        <taxon>unclassified sequences</taxon>
        <taxon>metagenomes</taxon>
        <taxon>ecological metagenomes</taxon>
    </lineage>
</organism>
<evidence type="ECO:0000313" key="1">
    <source>
        <dbReference type="EMBL" id="SVB06786.1"/>
    </source>
</evidence>
<gene>
    <name evidence="1" type="ORF">METZ01_LOCUS159640</name>
</gene>
<feature type="non-terminal residue" evidence="1">
    <location>
        <position position="157"/>
    </location>
</feature>
<name>A0A382AYZ4_9ZZZZ</name>
<dbReference type="EMBL" id="UINC01027477">
    <property type="protein sequence ID" value="SVB06786.1"/>
    <property type="molecule type" value="Genomic_DNA"/>
</dbReference>